<reference evidence="3 4" key="1">
    <citation type="submission" date="2017-09" db="EMBL/GenBank/DDBJ databases">
        <authorList>
            <person name="Ehlers B."/>
            <person name="Leendertz F.H."/>
        </authorList>
    </citation>
    <scope>NUCLEOTIDE SEQUENCE [LARGE SCALE GENOMIC DNA]</scope>
    <source>
        <strain evidence="3 4">CGMCC 4.6857</strain>
    </source>
</reference>
<name>A0A285IH90_9ACTN</name>
<dbReference type="OrthoDB" id="5524878at2"/>
<sequence length="141" mass="15678">MENSAADVLAAQGYRVRQNPSKAEVARSRRETGDVGDPGKAPDYLVEDRVFDCYSPVNPDKAVRGIWTEVKIKAEVGQTQRVLVNLEDWRGDLSALRGQFADWPIPGLKEVKVITSGGEIVQVDLPPYRPMEVLPWLSNTD</sequence>
<dbReference type="EMBL" id="OBDY01000008">
    <property type="protein sequence ID" value="SNY47283.1"/>
    <property type="molecule type" value="Genomic_DNA"/>
</dbReference>
<dbReference type="RefSeq" id="WP_097321648.1">
    <property type="nucleotide sequence ID" value="NZ_OBDY01000008.1"/>
</dbReference>
<dbReference type="Pfam" id="PF18451">
    <property type="entry name" value="CdiA_C"/>
    <property type="match status" value="1"/>
</dbReference>
<dbReference type="Gene3D" id="3.40.1350.120">
    <property type="match status" value="1"/>
</dbReference>
<proteinExistence type="predicted"/>
<dbReference type="Proteomes" id="UP000219612">
    <property type="component" value="Unassembled WGS sequence"/>
</dbReference>
<gene>
    <name evidence="3" type="ORF">SAMN05421748_108104</name>
</gene>
<evidence type="ECO:0000313" key="3">
    <source>
        <dbReference type="EMBL" id="SNY47283.1"/>
    </source>
</evidence>
<dbReference type="AlphaFoldDB" id="A0A285IH90"/>
<keyword evidence="4" id="KW-1185">Reference proteome</keyword>
<dbReference type="InterPro" id="IPR040559">
    <property type="entry name" value="CdiA_C"/>
</dbReference>
<dbReference type="CDD" id="cd13442">
    <property type="entry name" value="CDI_toxin_Bp1026b-like"/>
    <property type="match status" value="1"/>
</dbReference>
<feature type="compositionally biased region" description="Basic and acidic residues" evidence="1">
    <location>
        <begin position="24"/>
        <end position="33"/>
    </location>
</feature>
<evidence type="ECO:0000256" key="1">
    <source>
        <dbReference type="SAM" id="MobiDB-lite"/>
    </source>
</evidence>
<dbReference type="GO" id="GO:0004549">
    <property type="term" value="F:tRNA-specific ribonuclease activity"/>
    <property type="evidence" value="ECO:0007669"/>
    <property type="project" value="InterPro"/>
</dbReference>
<protein>
    <recommendedName>
        <fullName evidence="2">tRNA nuclease CdiA C-terminal domain-containing protein</fullName>
    </recommendedName>
</protein>
<feature type="domain" description="tRNA nuclease CdiA C-terminal" evidence="2">
    <location>
        <begin position="40"/>
        <end position="120"/>
    </location>
</feature>
<dbReference type="InterPro" id="IPR033806">
    <property type="entry name" value="CDI_toxin_Bp1026b-like"/>
</dbReference>
<accession>A0A285IH90</accession>
<evidence type="ECO:0000259" key="2">
    <source>
        <dbReference type="Pfam" id="PF18451"/>
    </source>
</evidence>
<feature type="region of interest" description="Disordered" evidence="1">
    <location>
        <begin position="12"/>
        <end position="41"/>
    </location>
</feature>
<evidence type="ECO:0000313" key="4">
    <source>
        <dbReference type="Proteomes" id="UP000219612"/>
    </source>
</evidence>
<organism evidence="3 4">
    <name type="scientific">Paractinoplanes atraurantiacus</name>
    <dbReference type="NCBI Taxonomy" id="1036182"/>
    <lineage>
        <taxon>Bacteria</taxon>
        <taxon>Bacillati</taxon>
        <taxon>Actinomycetota</taxon>
        <taxon>Actinomycetes</taxon>
        <taxon>Micromonosporales</taxon>
        <taxon>Micromonosporaceae</taxon>
        <taxon>Paractinoplanes</taxon>
    </lineage>
</organism>